<reference evidence="2 3" key="1">
    <citation type="submission" date="2019-03" db="EMBL/GenBank/DDBJ databases">
        <title>Genomic Encyclopedia of Type Strains, Phase IV (KMG-IV): sequencing the most valuable type-strain genomes for metagenomic binning, comparative biology and taxonomic classification.</title>
        <authorList>
            <person name="Goeker M."/>
        </authorList>
    </citation>
    <scope>NUCLEOTIDE SEQUENCE [LARGE SCALE GENOMIC DNA]</scope>
    <source>
        <strain evidence="2 3">DSM 24830</strain>
    </source>
</reference>
<evidence type="ECO:0000259" key="1">
    <source>
        <dbReference type="Pfam" id="PF00535"/>
    </source>
</evidence>
<feature type="domain" description="Glycosyltransferase 2-like" evidence="1">
    <location>
        <begin position="22"/>
        <end position="155"/>
    </location>
</feature>
<dbReference type="EMBL" id="SMFQ01000004">
    <property type="protein sequence ID" value="TCJ85077.1"/>
    <property type="molecule type" value="Genomic_DNA"/>
</dbReference>
<dbReference type="GO" id="GO:0016758">
    <property type="term" value="F:hexosyltransferase activity"/>
    <property type="evidence" value="ECO:0007669"/>
    <property type="project" value="UniProtKB-ARBA"/>
</dbReference>
<keyword evidence="2" id="KW-0808">Transferase</keyword>
<dbReference type="SUPFAM" id="SSF53448">
    <property type="entry name" value="Nucleotide-diphospho-sugar transferases"/>
    <property type="match status" value="1"/>
</dbReference>
<dbReference type="OrthoDB" id="5605222at2"/>
<dbReference type="InterPro" id="IPR029044">
    <property type="entry name" value="Nucleotide-diphossugar_trans"/>
</dbReference>
<dbReference type="RefSeq" id="WP_131906788.1">
    <property type="nucleotide sequence ID" value="NZ_BAAAFU010000001.1"/>
</dbReference>
<accession>A0A4R1ETU8</accession>
<dbReference type="PANTHER" id="PTHR22916">
    <property type="entry name" value="GLYCOSYLTRANSFERASE"/>
    <property type="match status" value="1"/>
</dbReference>
<dbReference type="Proteomes" id="UP000294887">
    <property type="component" value="Unassembled WGS sequence"/>
</dbReference>
<name>A0A4R1ETU8_9GAMM</name>
<evidence type="ECO:0000313" key="2">
    <source>
        <dbReference type="EMBL" id="TCJ85077.1"/>
    </source>
</evidence>
<dbReference type="InterPro" id="IPR001173">
    <property type="entry name" value="Glyco_trans_2-like"/>
</dbReference>
<evidence type="ECO:0000313" key="3">
    <source>
        <dbReference type="Proteomes" id="UP000294887"/>
    </source>
</evidence>
<dbReference type="PANTHER" id="PTHR22916:SF3">
    <property type="entry name" value="UDP-GLCNAC:BETAGAL BETA-1,3-N-ACETYLGLUCOSAMINYLTRANSFERASE-LIKE PROTEIN 1"/>
    <property type="match status" value="1"/>
</dbReference>
<keyword evidence="3" id="KW-1185">Reference proteome</keyword>
<dbReference type="AlphaFoldDB" id="A0A4R1ETU8"/>
<dbReference type="Gene3D" id="3.90.550.10">
    <property type="entry name" value="Spore Coat Polysaccharide Biosynthesis Protein SpsA, Chain A"/>
    <property type="match status" value="1"/>
</dbReference>
<gene>
    <name evidence="2" type="ORF">EV695_3042</name>
</gene>
<comment type="caution">
    <text evidence="2">The sequence shown here is derived from an EMBL/GenBank/DDBJ whole genome shotgun (WGS) entry which is preliminary data.</text>
</comment>
<organism evidence="2 3">
    <name type="scientific">Cocleimonas flava</name>
    <dbReference type="NCBI Taxonomy" id="634765"/>
    <lineage>
        <taxon>Bacteria</taxon>
        <taxon>Pseudomonadati</taxon>
        <taxon>Pseudomonadota</taxon>
        <taxon>Gammaproteobacteria</taxon>
        <taxon>Thiotrichales</taxon>
        <taxon>Thiotrichaceae</taxon>
        <taxon>Cocleimonas</taxon>
    </lineage>
</organism>
<proteinExistence type="predicted"/>
<protein>
    <submittedName>
        <fullName evidence="2">Glycosyltransferase involved in cell wall biosynthesis</fullName>
    </submittedName>
</protein>
<sequence length="339" mass="39035">MINKTEKEISQNWQGDGIKVSITCVAFNHEYCISEALDSFLMQETDFPFEIIINDDASTDRTAEILKEYETAFPNIVKPVYQTENQFSQGVNTMAILFPKIKGEYVAFCDGDDYWIDKDKLMIQVEEMEKHPDVDMCFHSTYKLIDNVREDVASRHADKTKVFTPQEVILGGGVFCPTASLLFTNRLISSLPNWFETAIPGDFVSQIMGAARGGALYLDRSMAVYRVGVESSWTVSETLKSSKRRQSVLNRFKEQLDFINQYLDFKFKDEIGKVIHDANLDFIKTRTIDVSVRESVYQQNKESFSVKTKALWYLLFRNQQLLNSLKFLVTLKDKVFLRA</sequence>
<dbReference type="Pfam" id="PF00535">
    <property type="entry name" value="Glycos_transf_2"/>
    <property type="match status" value="1"/>
</dbReference>